<name>A0A0G4MFW4_VERLO</name>
<reference evidence="3" key="1">
    <citation type="submission" date="2015-05" db="EMBL/GenBank/DDBJ databases">
        <authorList>
            <person name="Fogelqvist Johan"/>
        </authorList>
    </citation>
    <scope>NUCLEOTIDE SEQUENCE [LARGE SCALE GENOMIC DNA]</scope>
</reference>
<feature type="compositionally biased region" description="Basic residues" evidence="1">
    <location>
        <begin position="1"/>
        <end position="19"/>
    </location>
</feature>
<feature type="compositionally biased region" description="Basic residues" evidence="1">
    <location>
        <begin position="99"/>
        <end position="113"/>
    </location>
</feature>
<protein>
    <submittedName>
        <fullName evidence="2">Uncharacterized protein</fullName>
    </submittedName>
</protein>
<feature type="region of interest" description="Disordered" evidence="1">
    <location>
        <begin position="42"/>
        <end position="139"/>
    </location>
</feature>
<sequence length="139" mass="15942">RHQGHHVPHPRGLHPHHRQAVQAHGQLCRPRPLHPVHVLRHARLWPPRGHRLPRRQRGRHVRDGRVAAQALQVRRGPPVHQGLPRPRPAHHLQRPDRRAQRRHRARGGRRRGAPRPPPASRGGQARDPQEVPEAPGPPL</sequence>
<organism evidence="2 3">
    <name type="scientific">Verticillium longisporum</name>
    <name type="common">Verticillium dahliae var. longisporum</name>
    <dbReference type="NCBI Taxonomy" id="100787"/>
    <lineage>
        <taxon>Eukaryota</taxon>
        <taxon>Fungi</taxon>
        <taxon>Dikarya</taxon>
        <taxon>Ascomycota</taxon>
        <taxon>Pezizomycotina</taxon>
        <taxon>Sordariomycetes</taxon>
        <taxon>Hypocreomycetidae</taxon>
        <taxon>Glomerellales</taxon>
        <taxon>Plectosphaerellaceae</taxon>
        <taxon>Verticillium</taxon>
    </lineage>
</organism>
<feature type="non-terminal residue" evidence="2">
    <location>
        <position position="1"/>
    </location>
</feature>
<proteinExistence type="predicted"/>
<gene>
    <name evidence="2" type="ORF">BN1723_018509</name>
</gene>
<dbReference type="AlphaFoldDB" id="A0A0G4MFW4"/>
<feature type="compositionally biased region" description="Basic residues" evidence="1">
    <location>
        <begin position="42"/>
        <end position="62"/>
    </location>
</feature>
<evidence type="ECO:0000313" key="3">
    <source>
        <dbReference type="Proteomes" id="UP000045706"/>
    </source>
</evidence>
<accession>A0A0G4MFW4</accession>
<dbReference type="Proteomes" id="UP000045706">
    <property type="component" value="Unassembled WGS sequence"/>
</dbReference>
<dbReference type="EMBL" id="CVQI01025480">
    <property type="protein sequence ID" value="CRK33136.1"/>
    <property type="molecule type" value="Genomic_DNA"/>
</dbReference>
<evidence type="ECO:0000256" key="1">
    <source>
        <dbReference type="SAM" id="MobiDB-lite"/>
    </source>
</evidence>
<evidence type="ECO:0000313" key="2">
    <source>
        <dbReference type="EMBL" id="CRK33136.1"/>
    </source>
</evidence>
<feature type="region of interest" description="Disordered" evidence="1">
    <location>
        <begin position="1"/>
        <end position="25"/>
    </location>
</feature>